<proteinExistence type="predicted"/>
<name>G7J9A1_MEDTR</name>
<organism evidence="1 4">
    <name type="scientific">Medicago truncatula</name>
    <name type="common">Barrel medic</name>
    <name type="synonym">Medicago tribuloides</name>
    <dbReference type="NCBI Taxonomy" id="3880"/>
    <lineage>
        <taxon>Eukaryota</taxon>
        <taxon>Viridiplantae</taxon>
        <taxon>Streptophyta</taxon>
        <taxon>Embryophyta</taxon>
        <taxon>Tracheophyta</taxon>
        <taxon>Spermatophyta</taxon>
        <taxon>Magnoliopsida</taxon>
        <taxon>eudicotyledons</taxon>
        <taxon>Gunneridae</taxon>
        <taxon>Pentapetalae</taxon>
        <taxon>rosids</taxon>
        <taxon>fabids</taxon>
        <taxon>Fabales</taxon>
        <taxon>Fabaceae</taxon>
        <taxon>Papilionoideae</taxon>
        <taxon>50 kb inversion clade</taxon>
        <taxon>NPAAA clade</taxon>
        <taxon>Hologalegina</taxon>
        <taxon>IRL clade</taxon>
        <taxon>Trifolieae</taxon>
        <taxon>Medicago</taxon>
    </lineage>
</organism>
<dbReference type="PANTHER" id="PTHR37763:SF1">
    <property type="entry name" value="EXOSOME COMPLEX EXONUCLEASE"/>
    <property type="match status" value="1"/>
</dbReference>
<evidence type="ECO:0000313" key="3">
    <source>
        <dbReference type="EnsemblPlants" id="AES74345"/>
    </source>
</evidence>
<dbReference type="PaxDb" id="3880-AES74345"/>
<dbReference type="EnsemblPlants" id="AES74345">
    <property type="protein sequence ID" value="AES74345"/>
    <property type="gene ID" value="MTR_3g118420"/>
</dbReference>
<reference evidence="2" key="4">
    <citation type="journal article" date="2018" name="Nat. Plants">
        <title>Whole-genome landscape of Medicago truncatula symbiotic genes.</title>
        <authorList>
            <person name="Pecrix Y."/>
            <person name="Gamas P."/>
            <person name="Carrere S."/>
        </authorList>
    </citation>
    <scope>NUCLEOTIDE SEQUENCE</scope>
    <source>
        <tissue evidence="2">Leaves</tissue>
    </source>
</reference>
<dbReference type="AlphaFoldDB" id="G7J9A1"/>
<dbReference type="HOGENOM" id="CLU_2281603_0_0_1"/>
<dbReference type="EMBL" id="PSQE01000003">
    <property type="protein sequence ID" value="RHN71415.1"/>
    <property type="molecule type" value="Genomic_DNA"/>
</dbReference>
<accession>G7J9A1</accession>
<evidence type="ECO:0000313" key="2">
    <source>
        <dbReference type="EMBL" id="RHN71415.1"/>
    </source>
</evidence>
<sequence>MQLCLNAMLNHSSQDVYSRQWYQNNFQKIIKLTQLLANVGRINGRLLDVNSNSTIFDDQIEHGTHTFKFLIRVFIGSPFVQHKIRQVLASNTYKTTYIYPFQ</sequence>
<gene>
    <name evidence="1" type="ordered locus">MTR_3g118420</name>
    <name evidence="2" type="ORF">MtrunA17_Chr3g0145991</name>
</gene>
<keyword evidence="4" id="KW-1185">Reference proteome</keyword>
<evidence type="ECO:0000313" key="4">
    <source>
        <dbReference type="Proteomes" id="UP000002051"/>
    </source>
</evidence>
<reference evidence="1 4" key="2">
    <citation type="journal article" date="2014" name="BMC Genomics">
        <title>An improved genome release (version Mt4.0) for the model legume Medicago truncatula.</title>
        <authorList>
            <person name="Tang H."/>
            <person name="Krishnakumar V."/>
            <person name="Bidwell S."/>
            <person name="Rosen B."/>
            <person name="Chan A."/>
            <person name="Zhou S."/>
            <person name="Gentzbittel L."/>
            <person name="Childs K.L."/>
            <person name="Yandell M."/>
            <person name="Gundlach H."/>
            <person name="Mayer K.F."/>
            <person name="Schwartz D.C."/>
            <person name="Town C.D."/>
        </authorList>
    </citation>
    <scope>GENOME REANNOTATION</scope>
    <source>
        <strain evidence="3 4">cv. Jemalong A17</strain>
    </source>
</reference>
<dbReference type="OMA" id="GSKYCEM"/>
<dbReference type="EMBL" id="CM001219">
    <property type="protein sequence ID" value="AES74345.1"/>
    <property type="molecule type" value="Genomic_DNA"/>
</dbReference>
<evidence type="ECO:0000313" key="1">
    <source>
        <dbReference type="EMBL" id="AES74345.1"/>
    </source>
</evidence>
<reference evidence="1 4" key="1">
    <citation type="journal article" date="2011" name="Nature">
        <title>The Medicago genome provides insight into the evolution of rhizobial symbioses.</title>
        <authorList>
            <person name="Young N.D."/>
            <person name="Debelle F."/>
            <person name="Oldroyd G.E."/>
            <person name="Geurts R."/>
            <person name="Cannon S.B."/>
            <person name="Udvardi M.K."/>
            <person name="Benedito V.A."/>
            <person name="Mayer K.F."/>
            <person name="Gouzy J."/>
            <person name="Schoof H."/>
            <person name="Van de Peer Y."/>
            <person name="Proost S."/>
            <person name="Cook D.R."/>
            <person name="Meyers B.C."/>
            <person name="Spannagl M."/>
            <person name="Cheung F."/>
            <person name="De Mita S."/>
            <person name="Krishnakumar V."/>
            <person name="Gundlach H."/>
            <person name="Zhou S."/>
            <person name="Mudge J."/>
            <person name="Bharti A.K."/>
            <person name="Murray J.D."/>
            <person name="Naoumkina M.A."/>
            <person name="Rosen B."/>
            <person name="Silverstein K.A."/>
            <person name="Tang H."/>
            <person name="Rombauts S."/>
            <person name="Zhao P.X."/>
            <person name="Zhou P."/>
            <person name="Barbe V."/>
            <person name="Bardou P."/>
            <person name="Bechner M."/>
            <person name="Bellec A."/>
            <person name="Berger A."/>
            <person name="Berges H."/>
            <person name="Bidwell S."/>
            <person name="Bisseling T."/>
            <person name="Choisne N."/>
            <person name="Couloux A."/>
            <person name="Denny R."/>
            <person name="Deshpande S."/>
            <person name="Dai X."/>
            <person name="Doyle J.J."/>
            <person name="Dudez A.M."/>
            <person name="Farmer A.D."/>
            <person name="Fouteau S."/>
            <person name="Franken C."/>
            <person name="Gibelin C."/>
            <person name="Gish J."/>
            <person name="Goldstein S."/>
            <person name="Gonzalez A.J."/>
            <person name="Green P.J."/>
            <person name="Hallab A."/>
            <person name="Hartog M."/>
            <person name="Hua A."/>
            <person name="Humphray S.J."/>
            <person name="Jeong D.H."/>
            <person name="Jing Y."/>
            <person name="Jocker A."/>
            <person name="Kenton S.M."/>
            <person name="Kim D.J."/>
            <person name="Klee K."/>
            <person name="Lai H."/>
            <person name="Lang C."/>
            <person name="Lin S."/>
            <person name="Macmil S.L."/>
            <person name="Magdelenat G."/>
            <person name="Matthews L."/>
            <person name="McCorrison J."/>
            <person name="Monaghan E.L."/>
            <person name="Mun J.H."/>
            <person name="Najar F.Z."/>
            <person name="Nicholson C."/>
            <person name="Noirot C."/>
            <person name="O'Bleness M."/>
            <person name="Paule C.R."/>
            <person name="Poulain J."/>
            <person name="Prion F."/>
            <person name="Qin B."/>
            <person name="Qu C."/>
            <person name="Retzel E.F."/>
            <person name="Riddle C."/>
            <person name="Sallet E."/>
            <person name="Samain S."/>
            <person name="Samson N."/>
            <person name="Sanders I."/>
            <person name="Saurat O."/>
            <person name="Scarpelli C."/>
            <person name="Schiex T."/>
            <person name="Segurens B."/>
            <person name="Severin A.J."/>
            <person name="Sherrier D.J."/>
            <person name="Shi R."/>
            <person name="Sims S."/>
            <person name="Singer S.R."/>
            <person name="Sinharoy S."/>
            <person name="Sterck L."/>
            <person name="Viollet A."/>
            <person name="Wang B.B."/>
            <person name="Wang K."/>
            <person name="Wang M."/>
            <person name="Wang X."/>
            <person name="Warfsmann J."/>
            <person name="Weissenbach J."/>
            <person name="White D.D."/>
            <person name="White J.D."/>
            <person name="Wiley G.B."/>
            <person name="Wincker P."/>
            <person name="Xing Y."/>
            <person name="Yang L."/>
            <person name="Yao Z."/>
            <person name="Ying F."/>
            <person name="Zhai J."/>
            <person name="Zhou L."/>
            <person name="Zuber A."/>
            <person name="Denarie J."/>
            <person name="Dixon R.A."/>
            <person name="May G.D."/>
            <person name="Schwartz D.C."/>
            <person name="Rogers J."/>
            <person name="Quetier F."/>
            <person name="Town C.D."/>
            <person name="Roe B.A."/>
        </authorList>
    </citation>
    <scope>NUCLEOTIDE SEQUENCE [LARGE SCALE GENOMIC DNA]</scope>
    <source>
        <strain evidence="1">A17</strain>
        <strain evidence="3 4">cv. Jemalong A17</strain>
    </source>
</reference>
<dbReference type="Proteomes" id="UP000265566">
    <property type="component" value="Chromosome 3"/>
</dbReference>
<dbReference type="Proteomes" id="UP000002051">
    <property type="component" value="Chromosome 3"/>
</dbReference>
<dbReference type="STRING" id="3880.G7J9A1"/>
<dbReference type="Gramene" id="rna20096">
    <property type="protein sequence ID" value="RHN71415.1"/>
    <property type="gene ID" value="gene20096"/>
</dbReference>
<reference evidence="3" key="3">
    <citation type="submission" date="2015-04" db="UniProtKB">
        <authorList>
            <consortium name="EnsemblPlants"/>
        </authorList>
    </citation>
    <scope>IDENTIFICATION</scope>
    <source>
        <strain evidence="3">cv. Jemalong A17</strain>
    </source>
</reference>
<dbReference type="PANTHER" id="PTHR37763">
    <property type="entry name" value="EXOSOME COMPLEX EXONUCLEASE"/>
    <property type="match status" value="1"/>
</dbReference>
<protein>
    <submittedName>
        <fullName evidence="1 3">Uncharacterized protein</fullName>
    </submittedName>
</protein>